<reference evidence="2" key="1">
    <citation type="submission" date="2023-08" db="EMBL/GenBank/DDBJ databases">
        <title>Pelteobagrus vachellii genome.</title>
        <authorList>
            <person name="Liu H."/>
        </authorList>
    </citation>
    <scope>NUCLEOTIDE SEQUENCE</scope>
    <source>
        <strain evidence="2">PRFRI_2022a</strain>
        <tissue evidence="2">Muscle</tissue>
    </source>
</reference>
<keyword evidence="3" id="KW-1185">Reference proteome</keyword>
<dbReference type="AlphaFoldDB" id="A0AA88INY8"/>
<dbReference type="Proteomes" id="UP001187315">
    <property type="component" value="Unassembled WGS sequence"/>
</dbReference>
<gene>
    <name evidence="2" type="ORF">Q7C36_021961</name>
</gene>
<proteinExistence type="predicted"/>
<protein>
    <submittedName>
        <fullName evidence="2">Uncharacterized protein</fullName>
    </submittedName>
</protein>
<feature type="compositionally biased region" description="Polar residues" evidence="1">
    <location>
        <begin position="71"/>
        <end position="92"/>
    </location>
</feature>
<evidence type="ECO:0000256" key="1">
    <source>
        <dbReference type="SAM" id="MobiDB-lite"/>
    </source>
</evidence>
<evidence type="ECO:0000313" key="3">
    <source>
        <dbReference type="Proteomes" id="UP001187315"/>
    </source>
</evidence>
<dbReference type="EMBL" id="JAVHJS010000024">
    <property type="protein sequence ID" value="KAK2818028.1"/>
    <property type="molecule type" value="Genomic_DNA"/>
</dbReference>
<evidence type="ECO:0000313" key="2">
    <source>
        <dbReference type="EMBL" id="KAK2818028.1"/>
    </source>
</evidence>
<accession>A0AA88INY8</accession>
<sequence>MLYQSSAVDVTGSCLTNSCWKYQLPQPEWSVRLALGGPGALNKEEEKEKARGEPQGAIVALLTLQAKRETTGLQEPNKTSQTLQSCSGHVQK</sequence>
<feature type="region of interest" description="Disordered" evidence="1">
    <location>
        <begin position="70"/>
        <end position="92"/>
    </location>
</feature>
<organism evidence="2 3">
    <name type="scientific">Tachysurus vachellii</name>
    <name type="common">Darkbarbel catfish</name>
    <name type="synonym">Pelteobagrus vachellii</name>
    <dbReference type="NCBI Taxonomy" id="175792"/>
    <lineage>
        <taxon>Eukaryota</taxon>
        <taxon>Metazoa</taxon>
        <taxon>Chordata</taxon>
        <taxon>Craniata</taxon>
        <taxon>Vertebrata</taxon>
        <taxon>Euteleostomi</taxon>
        <taxon>Actinopterygii</taxon>
        <taxon>Neopterygii</taxon>
        <taxon>Teleostei</taxon>
        <taxon>Ostariophysi</taxon>
        <taxon>Siluriformes</taxon>
        <taxon>Bagridae</taxon>
        <taxon>Tachysurus</taxon>
    </lineage>
</organism>
<name>A0AA88INY8_TACVA</name>
<comment type="caution">
    <text evidence="2">The sequence shown here is derived from an EMBL/GenBank/DDBJ whole genome shotgun (WGS) entry which is preliminary data.</text>
</comment>